<evidence type="ECO:0000313" key="7">
    <source>
        <dbReference type="EMBL" id="TCI03791.1"/>
    </source>
</evidence>
<dbReference type="Proteomes" id="UP000292554">
    <property type="component" value="Unassembled WGS sequence"/>
</dbReference>
<feature type="domain" description="Fe/B12 periplasmic-binding" evidence="6">
    <location>
        <begin position="26"/>
        <end position="287"/>
    </location>
</feature>
<evidence type="ECO:0000313" key="8">
    <source>
        <dbReference type="Proteomes" id="UP000292554"/>
    </source>
</evidence>
<protein>
    <submittedName>
        <fullName evidence="7">Siderophore ABC transporter substrate-binding protein</fullName>
    </submittedName>
</protein>
<keyword evidence="8" id="KW-1185">Reference proteome</keyword>
<evidence type="ECO:0000256" key="5">
    <source>
        <dbReference type="ARBA" id="ARBA00022729"/>
    </source>
</evidence>
<keyword evidence="5" id="KW-0732">Signal</keyword>
<dbReference type="InterPro" id="IPR051313">
    <property type="entry name" value="Bact_iron-sidero_bind"/>
</dbReference>
<dbReference type="PANTHER" id="PTHR30532:SF28">
    <property type="entry name" value="PETROBACTIN-BINDING PROTEIN YCLQ"/>
    <property type="match status" value="1"/>
</dbReference>
<dbReference type="Pfam" id="PF01497">
    <property type="entry name" value="Peripla_BP_2"/>
    <property type="match status" value="1"/>
</dbReference>
<dbReference type="EMBL" id="SJXE01000003">
    <property type="protein sequence ID" value="TCI03791.1"/>
    <property type="molecule type" value="Genomic_DNA"/>
</dbReference>
<name>A0ABY2AM37_9GAMM</name>
<keyword evidence="4" id="KW-0408">Iron</keyword>
<evidence type="ECO:0000256" key="4">
    <source>
        <dbReference type="ARBA" id="ARBA00022496"/>
    </source>
</evidence>
<comment type="caution">
    <text evidence="7">The sequence shown here is derived from an EMBL/GenBank/DDBJ whole genome shotgun (WGS) entry which is preliminary data.</text>
</comment>
<sequence>MSSLAQSATKIAHSQGEIVFSAPPEKVISFDLISLDTLDALGVDVQGAPKQWAKAVDPKYATDSYINIGSLHEPDFEAIAAAQPDLVLLGPRTAKSYPMMSSLAPTIDMTLDPNHLWDSFKARSQALANLFNKQALLEIKLTQLDTKIAEAQRLAASSGNGLFIMTNGGKITAFGLGSRFGWLHEELGIEPTIKDVKAATHGDPISFEFILNTNPDWLFVLDRDAAIGKNSGAAQALLDNELIQQTKASKNKQIVYLNGTNWYVIGAGLSAMNANVDEILNALRTQTQSITQL</sequence>
<proteinExistence type="inferred from homology"/>
<keyword evidence="3" id="KW-0813">Transport</keyword>
<keyword evidence="4" id="KW-0406">Ion transport</keyword>
<accession>A0ABY2AM37</accession>
<evidence type="ECO:0000256" key="2">
    <source>
        <dbReference type="ARBA" id="ARBA00008814"/>
    </source>
</evidence>
<comment type="similarity">
    <text evidence="2">Belongs to the bacterial solute-binding protein 8 family.</text>
</comment>
<gene>
    <name evidence="7" type="ORF">EZV61_09190</name>
</gene>
<evidence type="ECO:0000259" key="6">
    <source>
        <dbReference type="PROSITE" id="PS50983"/>
    </source>
</evidence>
<dbReference type="CDD" id="cd01140">
    <property type="entry name" value="FatB"/>
    <property type="match status" value="1"/>
</dbReference>
<dbReference type="PROSITE" id="PS50983">
    <property type="entry name" value="FE_B12_PBP"/>
    <property type="match status" value="1"/>
</dbReference>
<dbReference type="PANTHER" id="PTHR30532">
    <property type="entry name" value="IRON III DICITRATE-BINDING PERIPLASMIC PROTEIN"/>
    <property type="match status" value="1"/>
</dbReference>
<reference evidence="7 8" key="1">
    <citation type="submission" date="2019-02" db="EMBL/GenBank/DDBJ databases">
        <title>Corallincola luteus sp. nov., a marine bacterium isolated from surface sediment of Bohai Sea in China.</title>
        <authorList>
            <person name="Ren Q."/>
        </authorList>
    </citation>
    <scope>NUCLEOTIDE SEQUENCE [LARGE SCALE GENOMIC DNA]</scope>
    <source>
        <strain evidence="7 8">DASS28</strain>
    </source>
</reference>
<keyword evidence="4" id="KW-0410">Iron transport</keyword>
<organism evidence="7 8">
    <name type="scientific">Corallincola luteus</name>
    <dbReference type="NCBI Taxonomy" id="1775177"/>
    <lineage>
        <taxon>Bacteria</taxon>
        <taxon>Pseudomonadati</taxon>
        <taxon>Pseudomonadota</taxon>
        <taxon>Gammaproteobacteria</taxon>
        <taxon>Alteromonadales</taxon>
        <taxon>Psychromonadaceae</taxon>
        <taxon>Corallincola</taxon>
    </lineage>
</organism>
<evidence type="ECO:0000256" key="1">
    <source>
        <dbReference type="ARBA" id="ARBA00004196"/>
    </source>
</evidence>
<dbReference type="SUPFAM" id="SSF53807">
    <property type="entry name" value="Helical backbone' metal receptor"/>
    <property type="match status" value="1"/>
</dbReference>
<comment type="subcellular location">
    <subcellularLocation>
        <location evidence="1">Cell envelope</location>
    </subcellularLocation>
</comment>
<dbReference type="RefSeq" id="WP_131415286.1">
    <property type="nucleotide sequence ID" value="NZ_SJXE01000003.1"/>
</dbReference>
<dbReference type="InterPro" id="IPR002491">
    <property type="entry name" value="ABC_transptr_periplasmic_BD"/>
</dbReference>
<dbReference type="InterPro" id="IPR033870">
    <property type="entry name" value="FatB"/>
</dbReference>
<evidence type="ECO:0000256" key="3">
    <source>
        <dbReference type="ARBA" id="ARBA00022448"/>
    </source>
</evidence>
<dbReference type="Gene3D" id="3.40.50.1980">
    <property type="entry name" value="Nitrogenase molybdenum iron protein domain"/>
    <property type="match status" value="2"/>
</dbReference>